<dbReference type="GO" id="GO:0005886">
    <property type="term" value="C:plasma membrane"/>
    <property type="evidence" value="ECO:0007669"/>
    <property type="project" value="UniProtKB-SubCell"/>
</dbReference>
<dbReference type="InterPro" id="IPR023827">
    <property type="entry name" value="Peptidase_S8_Asp-AS"/>
</dbReference>
<dbReference type="GO" id="GO:0004252">
    <property type="term" value="F:serine-type endopeptidase activity"/>
    <property type="evidence" value="ECO:0007669"/>
    <property type="project" value="UniProtKB-UniRule"/>
</dbReference>
<keyword evidence="3" id="KW-1003">Cell membrane</keyword>
<evidence type="ECO:0000313" key="19">
    <source>
        <dbReference type="Proteomes" id="UP000515663"/>
    </source>
</evidence>
<feature type="signal peptide" evidence="16">
    <location>
        <begin position="1"/>
        <end position="30"/>
    </location>
</feature>
<evidence type="ECO:0000256" key="16">
    <source>
        <dbReference type="SAM" id="SignalP"/>
    </source>
</evidence>
<feature type="active site" description="Charge relay system" evidence="11 12">
    <location>
        <position position="98"/>
    </location>
</feature>
<evidence type="ECO:0000256" key="12">
    <source>
        <dbReference type="PROSITE-ProRule" id="PRU01240"/>
    </source>
</evidence>
<evidence type="ECO:0000256" key="13">
    <source>
        <dbReference type="RuleBase" id="RU003355"/>
    </source>
</evidence>
<dbReference type="InterPro" id="IPR036852">
    <property type="entry name" value="Peptidase_S8/S53_dom_sf"/>
</dbReference>
<dbReference type="NCBIfam" id="TIGR03921">
    <property type="entry name" value="T7SS_mycosin"/>
    <property type="match status" value="1"/>
</dbReference>
<evidence type="ECO:0000256" key="10">
    <source>
        <dbReference type="ARBA" id="ARBA00023136"/>
    </source>
</evidence>
<keyword evidence="8 12" id="KW-0720">Serine protease</keyword>
<sequence>MHRARTRVTGALAVMLAATMLGVSSSPASAATPPRIDPGALIRSAPVAPPEPTEQSHLCNTPELTRNVTTPTAAQAMMNLSEAWRFSRGEGQRVAVIDTGVTPHPRLGRVTPGGDYVSDGNGLEDCDAHGTLVAGIIAARPSASDAFVGVAPASSIIAIRQSSSAFEKKDDRRRDSDPAPVVGSGYGSVRTLAHAIVRAVDLKATVINISEVACAPVAEKVDDRALGAAIRHAYDRDVVVVAAAGNLTRDGACQNQNPDPAASDPDGWASVSTIASPAWYSPYVLTVGSVDADTGTPSDFSLHGPWVGVAAPGTDIVSLDSRRGSDRLASAQQSDAGPVPLIGTSFAAPYVAGTAALIRARFPDLSAREVMDRIIETAHSPGTGHDHRIGHGVVDPVAALTATLPADRAVRAQSAPIAAPPPVPAPDNTARDVAIIGSAVAVAVIAAVLAIALPHRRVRTLDPDEF</sequence>
<feature type="region of interest" description="Disordered" evidence="14">
    <location>
        <begin position="24"/>
        <end position="56"/>
    </location>
</feature>
<feature type="active site" description="Charge relay system" evidence="11 12">
    <location>
        <position position="345"/>
    </location>
</feature>
<name>A0A7D7LYL3_9ACTN</name>
<keyword evidence="9 15" id="KW-1133">Transmembrane helix</keyword>
<evidence type="ECO:0000256" key="11">
    <source>
        <dbReference type="PIRSR" id="PIRSR615500-1"/>
    </source>
</evidence>
<comment type="similarity">
    <text evidence="2 12 13">Belongs to the peptidase S8 family.</text>
</comment>
<dbReference type="GO" id="GO:0016485">
    <property type="term" value="P:protein processing"/>
    <property type="evidence" value="ECO:0007669"/>
    <property type="project" value="TreeGrafter"/>
</dbReference>
<dbReference type="Gene3D" id="3.40.50.200">
    <property type="entry name" value="Peptidase S8/S53 domain"/>
    <property type="match status" value="1"/>
</dbReference>
<evidence type="ECO:0000256" key="4">
    <source>
        <dbReference type="ARBA" id="ARBA00022670"/>
    </source>
</evidence>
<keyword evidence="4 12" id="KW-0645">Protease</keyword>
<evidence type="ECO:0000256" key="7">
    <source>
        <dbReference type="ARBA" id="ARBA00022801"/>
    </source>
</evidence>
<keyword evidence="19" id="KW-1185">Reference proteome</keyword>
<dbReference type="RefSeq" id="WP_219851157.1">
    <property type="nucleotide sequence ID" value="NZ_CP059491.1"/>
</dbReference>
<dbReference type="InterPro" id="IPR023834">
    <property type="entry name" value="T7SS_pept_S8A_mycosin"/>
</dbReference>
<dbReference type="PROSITE" id="PS00137">
    <property type="entry name" value="SUBTILASE_HIS"/>
    <property type="match status" value="1"/>
</dbReference>
<dbReference type="PANTHER" id="PTHR42884">
    <property type="entry name" value="PROPROTEIN CONVERTASE SUBTILISIN/KEXIN-RELATED"/>
    <property type="match status" value="1"/>
</dbReference>
<feature type="active site" description="Charge relay system" evidence="11 12">
    <location>
        <position position="129"/>
    </location>
</feature>
<dbReference type="KEGG" id="gji:H1R19_08090"/>
<dbReference type="InterPro" id="IPR015500">
    <property type="entry name" value="Peptidase_S8_subtilisin-rel"/>
</dbReference>
<dbReference type="PRINTS" id="PR00723">
    <property type="entry name" value="SUBTILISIN"/>
</dbReference>
<evidence type="ECO:0000256" key="2">
    <source>
        <dbReference type="ARBA" id="ARBA00011073"/>
    </source>
</evidence>
<keyword evidence="10 15" id="KW-0472">Membrane</keyword>
<evidence type="ECO:0000256" key="9">
    <source>
        <dbReference type="ARBA" id="ARBA00022989"/>
    </source>
</evidence>
<dbReference type="PROSITE" id="PS51892">
    <property type="entry name" value="SUBTILASE"/>
    <property type="match status" value="1"/>
</dbReference>
<keyword evidence="6 16" id="KW-0732">Signal</keyword>
<evidence type="ECO:0000256" key="15">
    <source>
        <dbReference type="SAM" id="Phobius"/>
    </source>
</evidence>
<organism evidence="18 19">
    <name type="scientific">Gordonia jinghuaiqii</name>
    <dbReference type="NCBI Taxonomy" id="2758710"/>
    <lineage>
        <taxon>Bacteria</taxon>
        <taxon>Bacillati</taxon>
        <taxon>Actinomycetota</taxon>
        <taxon>Actinomycetes</taxon>
        <taxon>Mycobacteriales</taxon>
        <taxon>Gordoniaceae</taxon>
        <taxon>Gordonia</taxon>
    </lineage>
</organism>
<comment type="subcellular location">
    <subcellularLocation>
        <location evidence="1">Cell membrane</location>
        <topology evidence="1">Single-pass membrane protein</topology>
    </subcellularLocation>
</comment>
<feature type="domain" description="Peptidase S8/S53" evidence="17">
    <location>
        <begin position="89"/>
        <end position="392"/>
    </location>
</feature>
<dbReference type="PROSITE" id="PS00136">
    <property type="entry name" value="SUBTILASE_ASP"/>
    <property type="match status" value="1"/>
</dbReference>
<dbReference type="AlphaFoldDB" id="A0A7D7LYL3"/>
<evidence type="ECO:0000256" key="6">
    <source>
        <dbReference type="ARBA" id="ARBA00022729"/>
    </source>
</evidence>
<proteinExistence type="inferred from homology"/>
<accession>A0A7D7LYL3</accession>
<keyword evidence="7 12" id="KW-0378">Hydrolase</keyword>
<evidence type="ECO:0000256" key="1">
    <source>
        <dbReference type="ARBA" id="ARBA00004162"/>
    </source>
</evidence>
<dbReference type="PANTHER" id="PTHR42884:SF14">
    <property type="entry name" value="NEUROENDOCRINE CONVERTASE 1"/>
    <property type="match status" value="1"/>
</dbReference>
<evidence type="ECO:0000313" key="18">
    <source>
        <dbReference type="EMBL" id="QMT03059.1"/>
    </source>
</evidence>
<evidence type="ECO:0000256" key="14">
    <source>
        <dbReference type="SAM" id="MobiDB-lite"/>
    </source>
</evidence>
<evidence type="ECO:0000256" key="5">
    <source>
        <dbReference type="ARBA" id="ARBA00022692"/>
    </source>
</evidence>
<dbReference type="Pfam" id="PF00082">
    <property type="entry name" value="Peptidase_S8"/>
    <property type="match status" value="1"/>
</dbReference>
<keyword evidence="5 15" id="KW-0812">Transmembrane</keyword>
<dbReference type="InterPro" id="IPR023828">
    <property type="entry name" value="Peptidase_S8_Ser-AS"/>
</dbReference>
<dbReference type="Proteomes" id="UP000515663">
    <property type="component" value="Chromosome"/>
</dbReference>
<feature type="compositionally biased region" description="Low complexity" evidence="14">
    <location>
        <begin position="24"/>
        <end position="34"/>
    </location>
</feature>
<feature type="transmembrane region" description="Helical" evidence="15">
    <location>
        <begin position="433"/>
        <end position="453"/>
    </location>
</feature>
<evidence type="ECO:0000256" key="8">
    <source>
        <dbReference type="ARBA" id="ARBA00022825"/>
    </source>
</evidence>
<reference evidence="19" key="1">
    <citation type="submission" date="2020-07" db="EMBL/GenBank/DDBJ databases">
        <title>novel species isolated from the respiratory tract of Marmot.</title>
        <authorList>
            <person name="Zhang G."/>
        </authorList>
    </citation>
    <scope>NUCLEOTIDE SEQUENCE [LARGE SCALE GENOMIC DNA]</scope>
    <source>
        <strain evidence="19">686</strain>
    </source>
</reference>
<protein>
    <submittedName>
        <fullName evidence="18">Type VII secretion-associated serine protease mycosin</fullName>
    </submittedName>
</protein>
<evidence type="ECO:0000259" key="17">
    <source>
        <dbReference type="Pfam" id="PF00082"/>
    </source>
</evidence>
<dbReference type="InterPro" id="IPR022398">
    <property type="entry name" value="Peptidase_S8_His-AS"/>
</dbReference>
<gene>
    <name evidence="18" type="primary">mycP</name>
    <name evidence="18" type="ORF">H1R19_08090</name>
</gene>
<dbReference type="EMBL" id="CP059491">
    <property type="protein sequence ID" value="QMT03059.1"/>
    <property type="molecule type" value="Genomic_DNA"/>
</dbReference>
<feature type="chain" id="PRO_5027769388" evidence="16">
    <location>
        <begin position="31"/>
        <end position="466"/>
    </location>
</feature>
<dbReference type="SUPFAM" id="SSF52743">
    <property type="entry name" value="Subtilisin-like"/>
    <property type="match status" value="1"/>
</dbReference>
<dbReference type="InterPro" id="IPR000209">
    <property type="entry name" value="Peptidase_S8/S53_dom"/>
</dbReference>
<evidence type="ECO:0000256" key="3">
    <source>
        <dbReference type="ARBA" id="ARBA00022475"/>
    </source>
</evidence>
<dbReference type="PROSITE" id="PS00138">
    <property type="entry name" value="SUBTILASE_SER"/>
    <property type="match status" value="1"/>
</dbReference>